<evidence type="ECO:0000313" key="3">
    <source>
        <dbReference type="Proteomes" id="UP001172737"/>
    </source>
</evidence>
<reference evidence="2" key="1">
    <citation type="submission" date="2023-06" db="EMBL/GenBank/DDBJ databases">
        <title>Sysu t00039.</title>
        <authorList>
            <person name="Gao L."/>
            <person name="Fang B.-Z."/>
            <person name="Li W.-J."/>
        </authorList>
    </citation>
    <scope>NUCLEOTIDE SEQUENCE</scope>
    <source>
        <strain evidence="2">SYSU T00039</strain>
    </source>
</reference>
<dbReference type="AlphaFoldDB" id="A0AAW7M224"/>
<evidence type="ECO:0000256" key="1">
    <source>
        <dbReference type="SAM" id="SignalP"/>
    </source>
</evidence>
<keyword evidence="3" id="KW-1185">Reference proteome</keyword>
<feature type="signal peptide" evidence="1">
    <location>
        <begin position="1"/>
        <end position="20"/>
    </location>
</feature>
<dbReference type="RefSeq" id="WP_301120649.1">
    <property type="nucleotide sequence ID" value="NZ_JAUHPX010000006.1"/>
</dbReference>
<feature type="chain" id="PRO_5043656054" evidence="1">
    <location>
        <begin position="21"/>
        <end position="319"/>
    </location>
</feature>
<evidence type="ECO:0000313" key="2">
    <source>
        <dbReference type="EMBL" id="MDN4488584.1"/>
    </source>
</evidence>
<protein>
    <submittedName>
        <fullName evidence="2">Uncharacterized protein</fullName>
    </submittedName>
</protein>
<accession>A0AAW7M224</accession>
<organism evidence="2 3">
    <name type="scientific">Demequina lignilytica</name>
    <dbReference type="NCBI Taxonomy" id="3051663"/>
    <lineage>
        <taxon>Bacteria</taxon>
        <taxon>Bacillati</taxon>
        <taxon>Actinomycetota</taxon>
        <taxon>Actinomycetes</taxon>
        <taxon>Micrococcales</taxon>
        <taxon>Demequinaceae</taxon>
        <taxon>Demequina</taxon>
    </lineage>
</organism>
<sequence>MRKILLAVAALAIAVASAAAGWFGVKAWKSSQSAEPAPGASSSATPTSGETVALTFRASEVEDSVAGLFTAPACGETWTPESGAANGVEPKLDASLRQVAGVDTVTVVPGYTTDTAGIGFLASEGEIIVTRDDVVVTPEWGADFVPEYYVATSGETTLTQNNVEFTGSTLCDVAAELNAIWDGFDWATATDAEIAEKQEETAAFNEAHATLPPGDYKVYQWSPIILGEPAALARVLASEGVTGVATLQYTIGYSPLADDPRVTEYCTDQLDAEGALISRTCDVPEDVLAEVLTRDVPVEYIADVPPAVAFSVAAEFTVE</sequence>
<keyword evidence="1" id="KW-0732">Signal</keyword>
<gene>
    <name evidence="2" type="ORF">QQX10_10435</name>
</gene>
<proteinExistence type="predicted"/>
<dbReference type="Proteomes" id="UP001172737">
    <property type="component" value="Unassembled WGS sequence"/>
</dbReference>
<name>A0AAW7M224_9MICO</name>
<dbReference type="EMBL" id="JAUHPX010000006">
    <property type="protein sequence ID" value="MDN4488584.1"/>
    <property type="molecule type" value="Genomic_DNA"/>
</dbReference>
<comment type="caution">
    <text evidence="2">The sequence shown here is derived from an EMBL/GenBank/DDBJ whole genome shotgun (WGS) entry which is preliminary data.</text>
</comment>